<feature type="compositionally biased region" description="Basic and acidic residues" evidence="6">
    <location>
        <begin position="775"/>
        <end position="795"/>
    </location>
</feature>
<feature type="compositionally biased region" description="Basic and acidic residues" evidence="6">
    <location>
        <begin position="310"/>
        <end position="321"/>
    </location>
</feature>
<gene>
    <name evidence="9" type="ORF">F8388_020746</name>
    <name evidence="10" type="ORF">G4B88_020756</name>
</gene>
<keyword evidence="5" id="KW-0539">Nucleus</keyword>
<dbReference type="Pfam" id="PF00249">
    <property type="entry name" value="Myb_DNA-binding"/>
    <property type="match status" value="1"/>
</dbReference>
<evidence type="ECO:0000256" key="5">
    <source>
        <dbReference type="ARBA" id="ARBA00023242"/>
    </source>
</evidence>
<comment type="caution">
    <text evidence="10">The sequence shown here is derived from an EMBL/GenBank/DDBJ whole genome shotgun (WGS) entry which is preliminary data.</text>
</comment>
<organism evidence="10 12">
    <name type="scientific">Cannabis sativa</name>
    <name type="common">Hemp</name>
    <name type="synonym">Marijuana</name>
    <dbReference type="NCBI Taxonomy" id="3483"/>
    <lineage>
        <taxon>Eukaryota</taxon>
        <taxon>Viridiplantae</taxon>
        <taxon>Streptophyta</taxon>
        <taxon>Embryophyta</taxon>
        <taxon>Tracheophyta</taxon>
        <taxon>Spermatophyta</taxon>
        <taxon>Magnoliopsida</taxon>
        <taxon>eudicotyledons</taxon>
        <taxon>Gunneridae</taxon>
        <taxon>Pentapetalae</taxon>
        <taxon>rosids</taxon>
        <taxon>fabids</taxon>
        <taxon>Rosales</taxon>
        <taxon>Cannabaceae</taxon>
        <taxon>Cannabis</taxon>
    </lineage>
</organism>
<dbReference type="Gene3D" id="3.30.40.10">
    <property type="entry name" value="Zinc/RING finger domain, C3HC4 (zinc finger)"/>
    <property type="match status" value="1"/>
</dbReference>
<dbReference type="InterPro" id="IPR011011">
    <property type="entry name" value="Znf_FYVE_PHD"/>
</dbReference>
<feature type="region of interest" description="Disordered" evidence="6">
    <location>
        <begin position="707"/>
        <end position="846"/>
    </location>
</feature>
<evidence type="ECO:0000259" key="7">
    <source>
        <dbReference type="PROSITE" id="PS50090"/>
    </source>
</evidence>
<sequence>MDNMNVSESILAWRWLIEAMASFKEVDLFLLCDVMEAAPELPDGLGKNTREIVALRCLEQLSSVNEIASDVPSAQGLKVGFDLSESCEDVLQRIVEDTSGRILRISRMELSRWDIQPFVAHKRACMPKCALEQLKDAILDGTHPYADFLRDKGHLATSLEDANLMGDSNHDSVTTRPCFTGTDVQNEVNPDILIPEKRNKPLGENHHDRAILPTKRDRSGSAREAMACNVHEDCNGELNSELQHTNAKRLKQYESSGSQFVEQNQFPLHGNEALEDSSGRDAPVTTRELPENELATMGESRVLENGFDDECNKNNDDHSNKDMVQTPCNSPVMPKINSGDEANQPLSVDEANVVSNHFAQLGGAFEPVEQNSVALHGKEPTKDSSKLEVQVPVEEPKLTEDDCTVSNRSQPITGDEIYKNQSENFYDAPSLMQDATRDDTHQNLSVDGTNNASDPSTEPIGVPSHGTVDKIPTKESKRIREHDFPFQERNPMSNDRYQQNIIAGEAKENTNDCGEEEMPCDIDGYRNEMVDVDKKKLEFLQAQCTVGRDSLIVDWTEKYLCMKCNKAGSLLVCSTNNCQLVIHEKCGGSLAKFDDKGNFYCPFCAYSLAIMEYIEAKKRSSVANKELAAFILMGSKRYPKESARSLIKEINHSPGGNAAENVLRKNLENEHLGAREKNEGNLVELSVNEEDDQQCQKIKVDQAEISAQHNNNDSNRGGCHGSEGEREGGEKMAGECPSARTEGQQNEVPHNASGRNSDVNLVNEGKSNTGIQRKLLKDQDIYTKKRSVTENHDSSGDDSENDDHESNISDYCILFRKRKKPRSDPATPQKRRKKVPWTTEEEQKLKEGVQKFPDEKNMWKKILEFGDSVFMEGRTAIDLKDKWRNMCKGMPK</sequence>
<dbReference type="Proteomes" id="UP000525078">
    <property type="component" value="Unassembled WGS sequence"/>
</dbReference>
<dbReference type="EMBL" id="JAATIP010000177">
    <property type="protein sequence ID" value="KAF4363176.1"/>
    <property type="molecule type" value="Genomic_DNA"/>
</dbReference>
<proteinExistence type="predicted"/>
<accession>A0A7J6HN50</accession>
<evidence type="ECO:0000256" key="1">
    <source>
        <dbReference type="ARBA" id="ARBA00004123"/>
    </source>
</evidence>
<dbReference type="InterPro" id="IPR001005">
    <property type="entry name" value="SANT/Myb"/>
</dbReference>
<dbReference type="SUPFAM" id="SSF57903">
    <property type="entry name" value="FYVE/PHD zinc finger"/>
    <property type="match status" value="1"/>
</dbReference>
<keyword evidence="12" id="KW-1185">Reference proteome</keyword>
<feature type="region of interest" description="Disordered" evidence="6">
    <location>
        <begin position="441"/>
        <end position="470"/>
    </location>
</feature>
<feature type="compositionally biased region" description="Polar residues" evidence="6">
    <location>
        <begin position="741"/>
        <end position="771"/>
    </location>
</feature>
<comment type="subcellular location">
    <subcellularLocation>
        <location evidence="1">Nucleus</location>
    </subcellularLocation>
</comment>
<feature type="domain" description="HTH myb-type" evidence="8">
    <location>
        <begin position="829"/>
        <end position="892"/>
    </location>
</feature>
<dbReference type="InterPro" id="IPR009057">
    <property type="entry name" value="Homeodomain-like_sf"/>
</dbReference>
<dbReference type="SMART" id="SM00717">
    <property type="entry name" value="SANT"/>
    <property type="match status" value="1"/>
</dbReference>
<keyword evidence="3" id="KW-0863">Zinc-finger</keyword>
<dbReference type="InterPro" id="IPR017930">
    <property type="entry name" value="Myb_dom"/>
</dbReference>
<dbReference type="GO" id="GO:0005634">
    <property type="term" value="C:nucleus"/>
    <property type="evidence" value="ECO:0007669"/>
    <property type="project" value="UniProtKB-SubCell"/>
</dbReference>
<dbReference type="InterPro" id="IPR013083">
    <property type="entry name" value="Znf_RING/FYVE/PHD"/>
</dbReference>
<dbReference type="Gene3D" id="1.10.10.60">
    <property type="entry name" value="Homeodomain-like"/>
    <property type="match status" value="1"/>
</dbReference>
<dbReference type="PANTHER" id="PTHR47863:SF4">
    <property type="entry name" value="RING_FYVE_PHD ZINC FINGER SUPERFAMILY PROTEIN"/>
    <property type="match status" value="1"/>
</dbReference>
<evidence type="ECO:0000313" key="9">
    <source>
        <dbReference type="EMBL" id="KAF4363176.1"/>
    </source>
</evidence>
<evidence type="ECO:0008006" key="13">
    <source>
        <dbReference type="Google" id="ProtNLM"/>
    </source>
</evidence>
<evidence type="ECO:0000256" key="4">
    <source>
        <dbReference type="ARBA" id="ARBA00022833"/>
    </source>
</evidence>
<name>A0A7J6HN50_CANSA</name>
<keyword evidence="2" id="KW-0479">Metal-binding</keyword>
<keyword evidence="4" id="KW-0862">Zinc</keyword>
<evidence type="ECO:0000313" key="11">
    <source>
        <dbReference type="Proteomes" id="UP000525078"/>
    </source>
</evidence>
<dbReference type="PROSITE" id="PS50090">
    <property type="entry name" value="MYB_LIKE"/>
    <property type="match status" value="1"/>
</dbReference>
<evidence type="ECO:0000313" key="12">
    <source>
        <dbReference type="Proteomes" id="UP000583929"/>
    </source>
</evidence>
<dbReference type="Proteomes" id="UP000583929">
    <property type="component" value="Unassembled WGS sequence"/>
</dbReference>
<feature type="domain" description="Myb-like" evidence="7">
    <location>
        <begin position="829"/>
        <end position="887"/>
    </location>
</feature>
<dbReference type="AlphaFoldDB" id="A0A7J6HN50"/>
<evidence type="ECO:0000256" key="2">
    <source>
        <dbReference type="ARBA" id="ARBA00022723"/>
    </source>
</evidence>
<evidence type="ECO:0000256" key="3">
    <source>
        <dbReference type="ARBA" id="ARBA00022771"/>
    </source>
</evidence>
<feature type="compositionally biased region" description="Basic and acidic residues" evidence="6">
    <location>
        <begin position="722"/>
        <end position="733"/>
    </location>
</feature>
<dbReference type="PANTHER" id="PTHR47863">
    <property type="entry name" value="RING/FYVE/PHD ZINC FINGER SUPERFAMILY PROTEIN"/>
    <property type="match status" value="1"/>
</dbReference>
<dbReference type="CDD" id="cd11660">
    <property type="entry name" value="SANT_TRF"/>
    <property type="match status" value="1"/>
</dbReference>
<dbReference type="SMART" id="SM00249">
    <property type="entry name" value="PHD"/>
    <property type="match status" value="1"/>
</dbReference>
<dbReference type="PROSITE" id="PS51294">
    <property type="entry name" value="HTH_MYB"/>
    <property type="match status" value="1"/>
</dbReference>
<reference evidence="11 12" key="1">
    <citation type="journal article" date="2020" name="bioRxiv">
        <title>Sequence and annotation of 42 cannabis genomes reveals extensive copy number variation in cannabinoid synthesis and pathogen resistance genes.</title>
        <authorList>
            <person name="Mckernan K.J."/>
            <person name="Helbert Y."/>
            <person name="Kane L.T."/>
            <person name="Ebling H."/>
            <person name="Zhang L."/>
            <person name="Liu B."/>
            <person name="Eaton Z."/>
            <person name="Mclaughlin S."/>
            <person name="Kingan S."/>
            <person name="Baybayan P."/>
            <person name="Concepcion G."/>
            <person name="Jordan M."/>
            <person name="Riva A."/>
            <person name="Barbazuk W."/>
            <person name="Harkins T."/>
        </authorList>
    </citation>
    <scope>NUCLEOTIDE SEQUENCE [LARGE SCALE GENOMIC DNA]</scope>
    <source>
        <strain evidence="11 12">cv. Jamaican Lion 4</strain>
        <strain evidence="10">Father</strain>
        <strain evidence="9">Mother</strain>
        <tissue evidence="10">Leaf</tissue>
    </source>
</reference>
<dbReference type="EMBL" id="JAATIQ010000037">
    <property type="protein sequence ID" value="KAF4396119.1"/>
    <property type="molecule type" value="Genomic_DNA"/>
</dbReference>
<dbReference type="GO" id="GO:0008270">
    <property type="term" value="F:zinc ion binding"/>
    <property type="evidence" value="ECO:0007669"/>
    <property type="project" value="UniProtKB-KW"/>
</dbReference>
<dbReference type="SUPFAM" id="SSF46689">
    <property type="entry name" value="Homeodomain-like"/>
    <property type="match status" value="1"/>
</dbReference>
<evidence type="ECO:0000256" key="6">
    <source>
        <dbReference type="SAM" id="MobiDB-lite"/>
    </source>
</evidence>
<evidence type="ECO:0000259" key="8">
    <source>
        <dbReference type="PROSITE" id="PS51294"/>
    </source>
</evidence>
<feature type="compositionally biased region" description="Polar residues" evidence="6">
    <location>
        <begin position="442"/>
        <end position="456"/>
    </location>
</feature>
<dbReference type="InterPro" id="IPR001965">
    <property type="entry name" value="Znf_PHD"/>
</dbReference>
<feature type="region of interest" description="Disordered" evidence="6">
    <location>
        <begin position="271"/>
        <end position="322"/>
    </location>
</feature>
<evidence type="ECO:0000313" key="10">
    <source>
        <dbReference type="EMBL" id="KAF4396119.1"/>
    </source>
</evidence>
<protein>
    <recommendedName>
        <fullName evidence="13">Myb-like domain-containing protein</fullName>
    </recommendedName>
</protein>